<dbReference type="InterPro" id="IPR001867">
    <property type="entry name" value="OmpR/PhoB-type_DNA-bd"/>
</dbReference>
<dbReference type="GO" id="GO:0006355">
    <property type="term" value="P:regulation of DNA-templated transcription"/>
    <property type="evidence" value="ECO:0007669"/>
    <property type="project" value="InterPro"/>
</dbReference>
<sequence length="238" mass="25801">MRALVVEDDPGIASGLEQALRRAGYAVDLCATRDAAWLALSVEPFDVLLLDLGLPDGEGLDLLARLRQQPTPTAGRETLPHKDMPVLIMTARDGVSDRIGGLDGGADDYLVKPFDANELLARLRAMLRRAGGRSNPLIEHGDLVIDPAAHTVLRAGQPVVLGGKEFALLLTLMQARPQVLSRTRLVSALYGFGEELESNAIEVHIHHLRRKLGESLIKTVRGVGYFIAREAAVADKPR</sequence>
<dbReference type="InterPro" id="IPR039420">
    <property type="entry name" value="WalR-like"/>
</dbReference>
<dbReference type="InterPro" id="IPR011006">
    <property type="entry name" value="CheY-like_superfamily"/>
</dbReference>
<dbReference type="Gene3D" id="6.10.250.690">
    <property type="match status" value="1"/>
</dbReference>
<keyword evidence="4" id="KW-0902">Two-component regulatory system</keyword>
<feature type="domain" description="OmpR/PhoB-type" evidence="11">
    <location>
        <begin position="135"/>
        <end position="229"/>
    </location>
</feature>
<dbReference type="SMART" id="SM00862">
    <property type="entry name" value="Trans_reg_C"/>
    <property type="match status" value="1"/>
</dbReference>
<keyword evidence="2" id="KW-0963">Cytoplasm</keyword>
<feature type="modified residue" description="4-aspartylphosphate" evidence="8">
    <location>
        <position position="51"/>
    </location>
</feature>
<dbReference type="Gene3D" id="1.10.10.10">
    <property type="entry name" value="Winged helix-like DNA-binding domain superfamily/Winged helix DNA-binding domain"/>
    <property type="match status" value="1"/>
</dbReference>
<dbReference type="Gene3D" id="3.40.50.2300">
    <property type="match status" value="1"/>
</dbReference>
<dbReference type="PANTHER" id="PTHR48111:SF35">
    <property type="entry name" value="TRANSCRIPTIONAL REGULATORY PROTEIN QSEB"/>
    <property type="match status" value="1"/>
</dbReference>
<evidence type="ECO:0000256" key="1">
    <source>
        <dbReference type="ARBA" id="ARBA00004496"/>
    </source>
</evidence>
<evidence type="ECO:0000256" key="5">
    <source>
        <dbReference type="ARBA" id="ARBA00023015"/>
    </source>
</evidence>
<keyword evidence="6 9" id="KW-0238">DNA-binding</keyword>
<dbReference type="Proteomes" id="UP000028878">
    <property type="component" value="Unassembled WGS sequence"/>
</dbReference>
<evidence type="ECO:0000313" key="13">
    <source>
        <dbReference type="Proteomes" id="UP000028878"/>
    </source>
</evidence>
<evidence type="ECO:0000313" key="12">
    <source>
        <dbReference type="EMBL" id="CDN89484.1"/>
    </source>
</evidence>
<dbReference type="AlphaFoldDB" id="A0A1L1PL34"/>
<dbReference type="PROSITE" id="PS51755">
    <property type="entry name" value="OMPR_PHOB"/>
    <property type="match status" value="1"/>
</dbReference>
<comment type="subcellular location">
    <subcellularLocation>
        <location evidence="1">Cytoplasm</location>
    </subcellularLocation>
</comment>
<evidence type="ECO:0000256" key="6">
    <source>
        <dbReference type="ARBA" id="ARBA00023125"/>
    </source>
</evidence>
<dbReference type="Pfam" id="PF00072">
    <property type="entry name" value="Response_reg"/>
    <property type="match status" value="1"/>
</dbReference>
<dbReference type="RefSeq" id="WP_009515941.1">
    <property type="nucleotide sequence ID" value="NZ_CCAE010000044.1"/>
</dbReference>
<keyword evidence="5" id="KW-0805">Transcription regulation</keyword>
<feature type="DNA-binding region" description="OmpR/PhoB-type" evidence="9">
    <location>
        <begin position="135"/>
        <end position="229"/>
    </location>
</feature>
<dbReference type="GO" id="GO:0000156">
    <property type="term" value="F:phosphorelay response regulator activity"/>
    <property type="evidence" value="ECO:0007669"/>
    <property type="project" value="TreeGrafter"/>
</dbReference>
<keyword evidence="7" id="KW-0804">Transcription</keyword>
<dbReference type="GO" id="GO:0005829">
    <property type="term" value="C:cytosol"/>
    <property type="evidence" value="ECO:0007669"/>
    <property type="project" value="TreeGrafter"/>
</dbReference>
<accession>A0A1L1PL34</accession>
<gene>
    <name evidence="12" type="ORF">BN948_03923</name>
</gene>
<dbReference type="InterPro" id="IPR001789">
    <property type="entry name" value="Sig_transdc_resp-reg_receiver"/>
</dbReference>
<evidence type="ECO:0000259" key="10">
    <source>
        <dbReference type="PROSITE" id="PS50110"/>
    </source>
</evidence>
<feature type="domain" description="Response regulatory" evidence="10">
    <location>
        <begin position="2"/>
        <end position="127"/>
    </location>
</feature>
<dbReference type="SUPFAM" id="SSF52172">
    <property type="entry name" value="CheY-like"/>
    <property type="match status" value="1"/>
</dbReference>
<evidence type="ECO:0000256" key="4">
    <source>
        <dbReference type="ARBA" id="ARBA00023012"/>
    </source>
</evidence>
<reference evidence="13" key="1">
    <citation type="submission" date="2014-02" db="EMBL/GenBank/DDBJ databases">
        <authorList>
            <person name="Gan H."/>
        </authorList>
    </citation>
    <scope>NUCLEOTIDE SEQUENCE [LARGE SCALE GENOMIC DNA]</scope>
    <source>
        <strain evidence="13">S1</strain>
    </source>
</reference>
<evidence type="ECO:0000256" key="2">
    <source>
        <dbReference type="ARBA" id="ARBA00022490"/>
    </source>
</evidence>
<dbReference type="Pfam" id="PF00486">
    <property type="entry name" value="Trans_reg_C"/>
    <property type="match status" value="1"/>
</dbReference>
<reference evidence="13" key="2">
    <citation type="submission" date="2014-11" db="EMBL/GenBank/DDBJ databases">
        <title>Draft genome sequence of Hydrogenophaga intermedia S1.</title>
        <authorList>
            <person name="Gan H.M."/>
            <person name="Chew T.H."/>
            <person name="Stolz A."/>
        </authorList>
    </citation>
    <scope>NUCLEOTIDE SEQUENCE [LARGE SCALE GENOMIC DNA]</scope>
    <source>
        <strain evidence="13">S1</strain>
    </source>
</reference>
<organism evidence="12 13">
    <name type="scientific">Hydrogenophaga intermedia</name>
    <dbReference type="NCBI Taxonomy" id="65786"/>
    <lineage>
        <taxon>Bacteria</taxon>
        <taxon>Pseudomonadati</taxon>
        <taxon>Pseudomonadota</taxon>
        <taxon>Betaproteobacteria</taxon>
        <taxon>Burkholderiales</taxon>
        <taxon>Comamonadaceae</taxon>
        <taxon>Hydrogenophaga</taxon>
    </lineage>
</organism>
<keyword evidence="3 8" id="KW-0597">Phosphoprotein</keyword>
<evidence type="ECO:0000256" key="3">
    <source>
        <dbReference type="ARBA" id="ARBA00022553"/>
    </source>
</evidence>
<evidence type="ECO:0000256" key="8">
    <source>
        <dbReference type="PROSITE-ProRule" id="PRU00169"/>
    </source>
</evidence>
<dbReference type="PROSITE" id="PS50110">
    <property type="entry name" value="RESPONSE_REGULATORY"/>
    <property type="match status" value="1"/>
</dbReference>
<dbReference type="GO" id="GO:0000976">
    <property type="term" value="F:transcription cis-regulatory region binding"/>
    <property type="evidence" value="ECO:0007669"/>
    <property type="project" value="TreeGrafter"/>
</dbReference>
<dbReference type="EMBL" id="CCAE010000044">
    <property type="protein sequence ID" value="CDN89484.1"/>
    <property type="molecule type" value="Genomic_DNA"/>
</dbReference>
<keyword evidence="13" id="KW-1185">Reference proteome</keyword>
<proteinExistence type="predicted"/>
<dbReference type="GO" id="GO:0032993">
    <property type="term" value="C:protein-DNA complex"/>
    <property type="evidence" value="ECO:0007669"/>
    <property type="project" value="TreeGrafter"/>
</dbReference>
<name>A0A1L1PL34_HYDIT</name>
<protein>
    <submittedName>
        <fullName evidence="12">Two component transcriptional regulator</fullName>
    </submittedName>
</protein>
<evidence type="ECO:0000256" key="9">
    <source>
        <dbReference type="PROSITE-ProRule" id="PRU01091"/>
    </source>
</evidence>
<dbReference type="SMART" id="SM00448">
    <property type="entry name" value="REC"/>
    <property type="match status" value="1"/>
</dbReference>
<evidence type="ECO:0000256" key="7">
    <source>
        <dbReference type="ARBA" id="ARBA00023163"/>
    </source>
</evidence>
<evidence type="ECO:0000259" key="11">
    <source>
        <dbReference type="PROSITE" id="PS51755"/>
    </source>
</evidence>
<dbReference type="InterPro" id="IPR036388">
    <property type="entry name" value="WH-like_DNA-bd_sf"/>
</dbReference>
<dbReference type="CDD" id="cd00383">
    <property type="entry name" value="trans_reg_C"/>
    <property type="match status" value="1"/>
</dbReference>
<dbReference type="PANTHER" id="PTHR48111">
    <property type="entry name" value="REGULATOR OF RPOS"/>
    <property type="match status" value="1"/>
</dbReference>